<dbReference type="AlphaFoldDB" id="A0A5C6PB89"/>
<feature type="compositionally biased region" description="Polar residues" evidence="1">
    <location>
        <begin position="17"/>
        <end position="41"/>
    </location>
</feature>
<evidence type="ECO:0000313" key="2">
    <source>
        <dbReference type="EMBL" id="TWW75991.1"/>
    </source>
</evidence>
<dbReference type="EMBL" id="RHFK02000005">
    <property type="protein sequence ID" value="TWW75991.1"/>
    <property type="molecule type" value="Genomic_DNA"/>
</dbReference>
<comment type="caution">
    <text evidence="2">The sequence shown here is derived from an EMBL/GenBank/DDBJ whole genome shotgun (WGS) entry which is preliminary data.</text>
</comment>
<proteinExistence type="predicted"/>
<sequence>MRRITGKSGDSLIEMSPSGSDDMNGYNNHESSGTGSLQQGPPESLTPRVCVETCESLCSSLASVASSDHSSTQQVDAQTLEQIDAVTGIDKQQHSKDSVFFRDGRRRVDFVLSYVDDKDGERKQVRKKLTIM</sequence>
<protein>
    <submittedName>
        <fullName evidence="2">Anoctamin-5 Gnathodiaphyseal dysplasia 1 protein-like protein</fullName>
    </submittedName>
</protein>
<evidence type="ECO:0000256" key="1">
    <source>
        <dbReference type="SAM" id="MobiDB-lite"/>
    </source>
</evidence>
<evidence type="ECO:0000313" key="3">
    <source>
        <dbReference type="Proteomes" id="UP000324091"/>
    </source>
</evidence>
<name>A0A5C6PB89_9TELE</name>
<gene>
    <name evidence="2" type="ORF">D4764_13G0006530</name>
</gene>
<keyword evidence="3" id="KW-1185">Reference proteome</keyword>
<dbReference type="Proteomes" id="UP000324091">
    <property type="component" value="Chromosome 13"/>
</dbReference>
<organism evidence="2 3">
    <name type="scientific">Takifugu flavidus</name>
    <name type="common">sansaifugu</name>
    <dbReference type="NCBI Taxonomy" id="433684"/>
    <lineage>
        <taxon>Eukaryota</taxon>
        <taxon>Metazoa</taxon>
        <taxon>Chordata</taxon>
        <taxon>Craniata</taxon>
        <taxon>Vertebrata</taxon>
        <taxon>Euteleostomi</taxon>
        <taxon>Actinopterygii</taxon>
        <taxon>Neopterygii</taxon>
        <taxon>Teleostei</taxon>
        <taxon>Neoteleostei</taxon>
        <taxon>Acanthomorphata</taxon>
        <taxon>Eupercaria</taxon>
        <taxon>Tetraodontiformes</taxon>
        <taxon>Tetradontoidea</taxon>
        <taxon>Tetraodontidae</taxon>
        <taxon>Takifugu</taxon>
    </lineage>
</organism>
<reference evidence="2 3" key="1">
    <citation type="submission" date="2019-04" db="EMBL/GenBank/DDBJ databases">
        <title>Chromosome genome assembly for Takifugu flavidus.</title>
        <authorList>
            <person name="Xiao S."/>
        </authorList>
    </citation>
    <scope>NUCLEOTIDE SEQUENCE [LARGE SCALE GENOMIC DNA]</scope>
    <source>
        <strain evidence="2">HTHZ2018</strain>
        <tissue evidence="2">Muscle</tissue>
    </source>
</reference>
<feature type="region of interest" description="Disordered" evidence="1">
    <location>
        <begin position="1"/>
        <end position="46"/>
    </location>
</feature>
<accession>A0A5C6PB89</accession>